<evidence type="ECO:0000313" key="3">
    <source>
        <dbReference type="Proteomes" id="UP001150569"/>
    </source>
</evidence>
<accession>A0A9W7ZYQ3</accession>
<dbReference type="Proteomes" id="UP001150569">
    <property type="component" value="Unassembled WGS sequence"/>
</dbReference>
<name>A0A9W7ZYQ3_9FUNG</name>
<keyword evidence="3" id="KW-1185">Reference proteome</keyword>
<dbReference type="OrthoDB" id="5546797at2759"/>
<proteinExistence type="predicted"/>
<reference evidence="2" key="1">
    <citation type="submission" date="2022-07" db="EMBL/GenBank/DDBJ databases">
        <title>Phylogenomic reconstructions and comparative analyses of Kickxellomycotina fungi.</title>
        <authorList>
            <person name="Reynolds N.K."/>
            <person name="Stajich J.E."/>
            <person name="Barry K."/>
            <person name="Grigoriev I.V."/>
            <person name="Crous P."/>
            <person name="Smith M.E."/>
        </authorList>
    </citation>
    <scope>NUCLEOTIDE SEQUENCE</scope>
    <source>
        <strain evidence="2">RSA 861</strain>
    </source>
</reference>
<gene>
    <name evidence="2" type="ORF">IWQ60_008777</name>
</gene>
<keyword evidence="1" id="KW-0812">Transmembrane</keyword>
<sequence>MNLLLAVISVIPLFRDATNMSCRVYVNMFFTLYNVCIVFSGVILILKVYYASKFSKPLLTVLGILLIATTVTHIYAAALPVVAEYSGWGTCYFTMDGSSFIASMATDLAFNSLVSGLLLIIVFRAHRKRSSGLYVVLFKDGIVFWIITALFPIIIGVSSYFHDNVLANLVVAYVP</sequence>
<evidence type="ECO:0000313" key="2">
    <source>
        <dbReference type="EMBL" id="KAJ1914516.1"/>
    </source>
</evidence>
<feature type="transmembrane region" description="Helical" evidence="1">
    <location>
        <begin position="58"/>
        <end position="79"/>
    </location>
</feature>
<dbReference type="EMBL" id="JANBPT010000680">
    <property type="protein sequence ID" value="KAJ1914516.1"/>
    <property type="molecule type" value="Genomic_DNA"/>
</dbReference>
<evidence type="ECO:0000256" key="1">
    <source>
        <dbReference type="SAM" id="Phobius"/>
    </source>
</evidence>
<dbReference type="AlphaFoldDB" id="A0A9W7ZYQ3"/>
<feature type="transmembrane region" description="Helical" evidence="1">
    <location>
        <begin position="99"/>
        <end position="122"/>
    </location>
</feature>
<organism evidence="2 3">
    <name type="scientific">Tieghemiomyces parasiticus</name>
    <dbReference type="NCBI Taxonomy" id="78921"/>
    <lineage>
        <taxon>Eukaryota</taxon>
        <taxon>Fungi</taxon>
        <taxon>Fungi incertae sedis</taxon>
        <taxon>Zoopagomycota</taxon>
        <taxon>Kickxellomycotina</taxon>
        <taxon>Dimargaritomycetes</taxon>
        <taxon>Dimargaritales</taxon>
        <taxon>Dimargaritaceae</taxon>
        <taxon>Tieghemiomyces</taxon>
    </lineage>
</organism>
<feature type="transmembrane region" description="Helical" evidence="1">
    <location>
        <begin position="142"/>
        <end position="161"/>
    </location>
</feature>
<protein>
    <submittedName>
        <fullName evidence="2">Uncharacterized protein</fullName>
    </submittedName>
</protein>
<comment type="caution">
    <text evidence="2">The sequence shown here is derived from an EMBL/GenBank/DDBJ whole genome shotgun (WGS) entry which is preliminary data.</text>
</comment>
<keyword evidence="1" id="KW-0472">Membrane</keyword>
<feature type="transmembrane region" description="Helical" evidence="1">
    <location>
        <begin position="25"/>
        <end position="46"/>
    </location>
</feature>
<keyword evidence="1" id="KW-1133">Transmembrane helix</keyword>